<reference evidence="10 11" key="1">
    <citation type="submission" date="2016-10" db="EMBL/GenBank/DDBJ databases">
        <authorList>
            <person name="de Groot N.N."/>
        </authorList>
    </citation>
    <scope>NUCLEOTIDE SEQUENCE [LARGE SCALE GENOMIC DNA]</scope>
    <source>
        <strain evidence="10 11">DSM 17925</strain>
    </source>
</reference>
<evidence type="ECO:0000313" key="11">
    <source>
        <dbReference type="Proteomes" id="UP000199167"/>
    </source>
</evidence>
<dbReference type="STRING" id="364200.SAMN04488515_2982"/>
<keyword evidence="6" id="KW-0865">Zymogen</keyword>
<keyword evidence="9" id="KW-0670">Pyruvate</keyword>
<dbReference type="NCBIfam" id="TIGR03330">
    <property type="entry name" value="SAM_DCase_Bsu"/>
    <property type="match status" value="1"/>
</dbReference>
<dbReference type="OrthoDB" id="9793120at2"/>
<dbReference type="SUPFAM" id="SSF56276">
    <property type="entry name" value="S-adenosylmethionine decarboxylase"/>
    <property type="match status" value="1"/>
</dbReference>
<dbReference type="Gene3D" id="3.60.90.10">
    <property type="entry name" value="S-adenosylmethionine decarboxylase"/>
    <property type="match status" value="1"/>
</dbReference>
<keyword evidence="2" id="KW-0210">Decarboxylase</keyword>
<keyword evidence="3" id="KW-0068">Autocatalytic cleavage</keyword>
<keyword evidence="11" id="KW-1185">Reference proteome</keyword>
<keyword evidence="8" id="KW-0704">Schiff base</keyword>
<sequence>MNVQSKTNLTPGPLGQHVIVEFHGATHLTESAETASVLRDAARAAGAVVLDVKLHDFGMRHGYTGVALLAESHISIHTWPEHGYAAVDIFMCGDAEPLKSLAVLRAFFAPSAERVTTLKRGEMVLEEAMGE</sequence>
<dbReference type="RefSeq" id="WP_089996412.1">
    <property type="nucleotide sequence ID" value="NZ_FOIZ01000002.1"/>
</dbReference>
<dbReference type="AlphaFoldDB" id="A0A1I0RNC0"/>
<evidence type="ECO:0000256" key="5">
    <source>
        <dbReference type="ARBA" id="ARBA00023115"/>
    </source>
</evidence>
<keyword evidence="4" id="KW-0745">Spermidine biosynthesis</keyword>
<gene>
    <name evidence="10" type="ORF">SAMN04488515_2982</name>
</gene>
<evidence type="ECO:0000256" key="8">
    <source>
        <dbReference type="ARBA" id="ARBA00023270"/>
    </source>
</evidence>
<protein>
    <submittedName>
        <fullName evidence="10">S-adenosylmethionine decarboxylase</fullName>
    </submittedName>
</protein>
<evidence type="ECO:0000256" key="4">
    <source>
        <dbReference type="ARBA" id="ARBA00023066"/>
    </source>
</evidence>
<accession>A0A1I0RNC0</accession>
<dbReference type="InterPro" id="IPR017716">
    <property type="entry name" value="S-AdoMet_deCOase_pro-enz"/>
</dbReference>
<dbReference type="PANTHER" id="PTHR33866:SF2">
    <property type="entry name" value="S-ADENOSYLMETHIONINE DECARBOXYLASE PROENZYME"/>
    <property type="match status" value="1"/>
</dbReference>
<comment type="cofactor">
    <cofactor evidence="1">
        <name>pyruvate</name>
        <dbReference type="ChEBI" id="CHEBI:15361"/>
    </cofactor>
</comment>
<organism evidence="10 11">
    <name type="scientific">Cognatiyoonia koreensis</name>
    <dbReference type="NCBI Taxonomy" id="364200"/>
    <lineage>
        <taxon>Bacteria</taxon>
        <taxon>Pseudomonadati</taxon>
        <taxon>Pseudomonadota</taxon>
        <taxon>Alphaproteobacteria</taxon>
        <taxon>Rhodobacterales</taxon>
        <taxon>Paracoccaceae</taxon>
        <taxon>Cognatiyoonia</taxon>
    </lineage>
</organism>
<evidence type="ECO:0000256" key="2">
    <source>
        <dbReference type="ARBA" id="ARBA00022793"/>
    </source>
</evidence>
<dbReference type="EMBL" id="FOIZ01000002">
    <property type="protein sequence ID" value="SEW42601.1"/>
    <property type="molecule type" value="Genomic_DNA"/>
</dbReference>
<evidence type="ECO:0000256" key="3">
    <source>
        <dbReference type="ARBA" id="ARBA00022813"/>
    </source>
</evidence>
<dbReference type="GO" id="GO:0008295">
    <property type="term" value="P:spermidine biosynthetic process"/>
    <property type="evidence" value="ECO:0007669"/>
    <property type="project" value="UniProtKB-KW"/>
</dbReference>
<evidence type="ECO:0000256" key="6">
    <source>
        <dbReference type="ARBA" id="ARBA00023145"/>
    </source>
</evidence>
<dbReference type="GO" id="GO:0005829">
    <property type="term" value="C:cytosol"/>
    <property type="evidence" value="ECO:0007669"/>
    <property type="project" value="TreeGrafter"/>
</dbReference>
<dbReference type="Proteomes" id="UP000199167">
    <property type="component" value="Unassembled WGS sequence"/>
</dbReference>
<keyword evidence="5" id="KW-0620">Polyamine biosynthesis</keyword>
<dbReference type="GO" id="GO:0004014">
    <property type="term" value="F:adenosylmethionine decarboxylase activity"/>
    <property type="evidence" value="ECO:0007669"/>
    <property type="project" value="InterPro"/>
</dbReference>
<evidence type="ECO:0000313" key="10">
    <source>
        <dbReference type="EMBL" id="SEW42601.1"/>
    </source>
</evidence>
<evidence type="ECO:0000256" key="9">
    <source>
        <dbReference type="ARBA" id="ARBA00023317"/>
    </source>
</evidence>
<dbReference type="PANTHER" id="PTHR33866">
    <property type="entry name" value="S-ADENOSYLMETHIONINE DECARBOXYLASE PROENZYME"/>
    <property type="match status" value="1"/>
</dbReference>
<name>A0A1I0RNC0_9RHOB</name>
<evidence type="ECO:0000256" key="7">
    <source>
        <dbReference type="ARBA" id="ARBA00023239"/>
    </source>
</evidence>
<dbReference type="Pfam" id="PF02675">
    <property type="entry name" value="AdoMet_dc"/>
    <property type="match status" value="1"/>
</dbReference>
<proteinExistence type="predicted"/>
<evidence type="ECO:0000256" key="1">
    <source>
        <dbReference type="ARBA" id="ARBA00001928"/>
    </source>
</evidence>
<dbReference type="InterPro" id="IPR016067">
    <property type="entry name" value="S-AdoMet_deCO2ase_core"/>
</dbReference>
<keyword evidence="7" id="KW-0456">Lyase</keyword>
<dbReference type="InterPro" id="IPR003826">
    <property type="entry name" value="AdoMetDC_fam_prok"/>
</dbReference>